<evidence type="ECO:0000313" key="2">
    <source>
        <dbReference type="Proteomes" id="UP000663844"/>
    </source>
</evidence>
<comment type="caution">
    <text evidence="1">The sequence shown here is derived from an EMBL/GenBank/DDBJ whole genome shotgun (WGS) entry which is preliminary data.</text>
</comment>
<gene>
    <name evidence="1" type="ORF">OXD698_LOCUS44495</name>
</gene>
<proteinExistence type="predicted"/>
<protein>
    <submittedName>
        <fullName evidence="1">Uncharacterized protein</fullName>
    </submittedName>
</protein>
<sequence>MIIIKVIPLDAAGKTASNQHICKRP</sequence>
<evidence type="ECO:0000313" key="1">
    <source>
        <dbReference type="EMBL" id="CAF4270706.1"/>
    </source>
</evidence>
<dbReference type="Proteomes" id="UP000663844">
    <property type="component" value="Unassembled WGS sequence"/>
</dbReference>
<dbReference type="EMBL" id="CAJOAZ010013706">
    <property type="protein sequence ID" value="CAF4270706.1"/>
    <property type="molecule type" value="Genomic_DNA"/>
</dbReference>
<reference evidence="1" key="1">
    <citation type="submission" date="2021-02" db="EMBL/GenBank/DDBJ databases">
        <authorList>
            <person name="Nowell W R."/>
        </authorList>
    </citation>
    <scope>NUCLEOTIDE SEQUENCE</scope>
</reference>
<name>A0A820G237_9BILA</name>
<accession>A0A820G237</accession>
<feature type="non-terminal residue" evidence="1">
    <location>
        <position position="25"/>
    </location>
</feature>
<organism evidence="1 2">
    <name type="scientific">Adineta steineri</name>
    <dbReference type="NCBI Taxonomy" id="433720"/>
    <lineage>
        <taxon>Eukaryota</taxon>
        <taxon>Metazoa</taxon>
        <taxon>Spiralia</taxon>
        <taxon>Gnathifera</taxon>
        <taxon>Rotifera</taxon>
        <taxon>Eurotatoria</taxon>
        <taxon>Bdelloidea</taxon>
        <taxon>Adinetida</taxon>
        <taxon>Adinetidae</taxon>
        <taxon>Adineta</taxon>
    </lineage>
</organism>
<dbReference type="AlphaFoldDB" id="A0A820G237"/>